<name>A0ABS9ACJ4_9GAMM</name>
<evidence type="ECO:0000313" key="2">
    <source>
        <dbReference type="Proteomes" id="UP001320122"/>
    </source>
</evidence>
<dbReference type="Proteomes" id="UP001320122">
    <property type="component" value="Unassembled WGS sequence"/>
</dbReference>
<reference evidence="1 2" key="1">
    <citation type="journal article" date="2021" name="Front. Microbiol.">
        <title>Aerobic Denitrification and Heterotrophic Sulfur Oxidation in the Genus Halomonas Revealed by Six Novel Species Characterizations and Genome-Based Analysis.</title>
        <authorList>
            <person name="Wang L."/>
            <person name="Shao Z."/>
        </authorList>
    </citation>
    <scope>NUCLEOTIDE SEQUENCE [LARGE SCALE GENOMIC DNA]</scope>
    <source>
        <strain evidence="1 2">MCCC 1A11036</strain>
    </source>
</reference>
<accession>A0ABS9ACJ4</accession>
<keyword evidence="2" id="KW-1185">Reference proteome</keyword>
<proteinExistence type="predicted"/>
<comment type="caution">
    <text evidence="1">The sequence shown here is derived from an EMBL/GenBank/DDBJ whole genome shotgun (WGS) entry which is preliminary data.</text>
</comment>
<evidence type="ECO:0000313" key="1">
    <source>
        <dbReference type="EMBL" id="MCE8019316.1"/>
    </source>
</evidence>
<organism evidence="1 2">
    <name type="scientific">Billgrantia zhangzhouensis</name>
    <dbReference type="NCBI Taxonomy" id="2733481"/>
    <lineage>
        <taxon>Bacteria</taxon>
        <taxon>Pseudomonadati</taxon>
        <taxon>Pseudomonadota</taxon>
        <taxon>Gammaproteobacteria</taxon>
        <taxon>Oceanospirillales</taxon>
        <taxon>Halomonadaceae</taxon>
        <taxon>Billgrantia</taxon>
    </lineage>
</organism>
<dbReference type="EMBL" id="JABFTT010000003">
    <property type="protein sequence ID" value="MCE8019316.1"/>
    <property type="molecule type" value="Genomic_DNA"/>
</dbReference>
<gene>
    <name evidence="1" type="ORF">HOP51_04160</name>
</gene>
<dbReference type="RefSeq" id="WP_234272710.1">
    <property type="nucleotide sequence ID" value="NZ_JABFTT010000003.1"/>
</dbReference>
<protein>
    <submittedName>
        <fullName evidence="1">DUF2971 domain-containing protein</fullName>
    </submittedName>
</protein>
<sequence length="268" mass="30723">MQYFYGSYYKYRVCGKRGSAQREHLARLITNREMMFSSPSRFNDPYDCHPIFVTGEPAEDRARIARARREGHARAAHPAQLKPTKGQESQHVSRVMAQLSTHEGAAAHFKPFLDRGTGVFCMSKDWRLLTQWAYYADYGKGLCLEYEVEPKSGFDRVFEVEYQIQRPQVHVARLLDDDEYRAQALFAAVITKASDWAHKQEVRALSEEPGVIVHPPGMLTSILVGAAASEDDITWLAELLREHRLKIPLYLARLSSESYSLERVPIWC</sequence>